<dbReference type="VEuPathDB" id="VectorBase:SSCA002723"/>
<evidence type="ECO:0000259" key="4">
    <source>
        <dbReference type="Pfam" id="PF09758"/>
    </source>
</evidence>
<dbReference type="PANTHER" id="PTHR21481">
    <property type="entry name" value="PROTEIN CLEC16A"/>
    <property type="match status" value="1"/>
</dbReference>
<feature type="domain" description="CLEC16A/TT9 C-terminal" evidence="5">
    <location>
        <begin position="169"/>
        <end position="276"/>
    </location>
</feature>
<proteinExistence type="inferred from homology"/>
<dbReference type="OrthoDB" id="294052at2759"/>
<dbReference type="Pfam" id="PF19439">
    <property type="entry name" value="CLEC16A_C"/>
    <property type="match status" value="1"/>
</dbReference>
<protein>
    <submittedName>
        <fullName evidence="6">CLEC16A-like protein</fullName>
    </submittedName>
</protein>
<dbReference type="GO" id="GO:0005770">
    <property type="term" value="C:late endosome"/>
    <property type="evidence" value="ECO:0007669"/>
    <property type="project" value="TreeGrafter"/>
</dbReference>
<dbReference type="InterPro" id="IPR019155">
    <property type="entry name" value="CLEC16A/TT9_N"/>
</dbReference>
<feature type="region of interest" description="Disordered" evidence="3">
    <location>
        <begin position="1100"/>
        <end position="1128"/>
    </location>
</feature>
<evidence type="ECO:0000313" key="6">
    <source>
        <dbReference type="EMBL" id="KPM08396.1"/>
    </source>
</evidence>
<dbReference type="GO" id="GO:1901096">
    <property type="term" value="P:regulation of autophagosome maturation"/>
    <property type="evidence" value="ECO:0007669"/>
    <property type="project" value="TreeGrafter"/>
</dbReference>
<comment type="caution">
    <text evidence="6">The sequence shown here is derived from an EMBL/GenBank/DDBJ whole genome shotgun (WGS) entry which is preliminary data.</text>
</comment>
<evidence type="ECO:0000313" key="7">
    <source>
        <dbReference type="Proteomes" id="UP000616769"/>
    </source>
</evidence>
<dbReference type="GO" id="GO:0005794">
    <property type="term" value="C:Golgi apparatus"/>
    <property type="evidence" value="ECO:0007669"/>
    <property type="project" value="TreeGrafter"/>
</dbReference>
<evidence type="ECO:0000256" key="1">
    <source>
        <dbReference type="ARBA" id="ARBA00006441"/>
    </source>
</evidence>
<reference evidence="6 7" key="1">
    <citation type="journal article" date="2015" name="Parasit. Vectors">
        <title>Draft genome of the scabies mite.</title>
        <authorList>
            <person name="Rider S.D.Jr."/>
            <person name="Morgan M.S."/>
            <person name="Arlian L.G."/>
        </authorList>
    </citation>
    <scope>NUCLEOTIDE SEQUENCE [LARGE SCALE GENOMIC DNA]</scope>
    <source>
        <strain evidence="6">Arlian Lab</strain>
    </source>
</reference>
<evidence type="ECO:0000256" key="2">
    <source>
        <dbReference type="ARBA" id="ARBA00023006"/>
    </source>
</evidence>
<feature type="domain" description="FPL" evidence="4">
    <location>
        <begin position="8"/>
        <end position="114"/>
    </location>
</feature>
<dbReference type="Pfam" id="PF09758">
    <property type="entry name" value="FPL"/>
    <property type="match status" value="1"/>
</dbReference>
<keyword evidence="2" id="KW-0072">Autophagy</keyword>
<dbReference type="GO" id="GO:0016197">
    <property type="term" value="P:endosomal transport"/>
    <property type="evidence" value="ECO:0007669"/>
    <property type="project" value="TreeGrafter"/>
</dbReference>
<dbReference type="GO" id="GO:0006914">
    <property type="term" value="P:autophagy"/>
    <property type="evidence" value="ECO:0007669"/>
    <property type="project" value="UniProtKB-KW"/>
</dbReference>
<dbReference type="AlphaFoldDB" id="A0A132ABM9"/>
<accession>A0A132ABM9</accession>
<dbReference type="EMBL" id="JXLN01012366">
    <property type="protein sequence ID" value="KPM08396.1"/>
    <property type="molecule type" value="Genomic_DNA"/>
</dbReference>
<evidence type="ECO:0000256" key="3">
    <source>
        <dbReference type="SAM" id="MobiDB-lite"/>
    </source>
</evidence>
<sequence>MKQKCGGFVCTQLLQTLNILFENIKNETSLYYLLSNNHVNSIIIHKFDFSDEEVMAYYISFLKTLSLKLNAHTIHFFFNEQTADFPLYTEAIKFFNHPEKMVRIAVRTLTLNVFKVPNRAKLEFIRDRTAAPYFSNLTWFIGSHITLLDETLRSLGSKQSTNSSNILMRLDDLFAEHLDHLHYLNDIFSLQISDLNDVLSDNLFNRFIIPLYVQSLLNQIVENPNVDESITNDEMMKKIDKLHPSVALFLLIQILLIVSYESFSNRLIDLLFYDSDRMKSALNNCEFNQPNISLETAIEQSINLTSNPNYSDSNDSISATQKSLSSSLSSLEIKMNANNSISYQIKDQIEKANSLSEQVESEKKFETINQSPTLWLDHPFLVVIIDLLNSNIVDKSFSNSETITLSAINCDGYENVKRKSQSNSLTNNIDLIRIFHSEFIQQILSQHHLVIHDDRLILFSLALIEAIISDNKNSSIRLITFELAVHIFRRLIGLTSVPIVIKSSNDVTTKSSQNDTSDDYDDGGEKIFVKKSLLTDHHLALIEQSKEDSCHLLRQYFVSIDKAKFLNLFEREAKMFFKLTKSSSRSSWARISTSEFKIWINEADSSLEKMFMNASLLMKADDIGSALPNTESNLHLRSPGMDYEKIRHSLQIYFTLKLLSIDLRRSMTDTIDEKLEDLVTILDEDQSAYSTVKLDNFIDLDNCDLNYCTVTFYQIIPSIVNRTRNFGKNQRRSSASSSTVTKSSTFMTPSSPNSPSISLNNNSVRKSCRFMAIVSELLILIEPDEKRYGWGVVLFIARLQDIEKILMTVKDFGQMATAPPLPERDDNKSIFLSFTSFQISKVLMDQKMVSSTSSHQQPFTTFRSRLDQNENIIARFQFADAIRYIAARNCLLRSHKKMLDIKITAISRLIDMPISKTNRIDSNSSSSSIYDSKINETGSKLQHQNHNASMMMMMMKNNQSNLSKYGSAAAIPGVAVATSSSPSSINNDGVEQYDSRLISQINANKKRYAYPFGYISTNRLRSSPVSIKNSNEIDHNRKKKPKIPASEVSEEEPNAIPLNDMTPKILQKNSQSSSPSFSIFPANDNSQLQKVEANHTIQIDQEESSEIPKNSSGEMDGDIGTVSTQSKTTDSIKVELPIKTENNFVIDNFNNKSTKTTTIAKKLGRSKFEKAKTFDI</sequence>
<gene>
    <name evidence="6" type="ORF">QR98_0069130</name>
</gene>
<dbReference type="InterPro" id="IPR039272">
    <property type="entry name" value="CLEC16A/TT9"/>
</dbReference>
<evidence type="ECO:0000259" key="5">
    <source>
        <dbReference type="Pfam" id="PF19439"/>
    </source>
</evidence>
<dbReference type="PANTHER" id="PTHR21481:SF0">
    <property type="entry name" value="PROTEIN CLEC16A"/>
    <property type="match status" value="1"/>
</dbReference>
<name>A0A132ABM9_SARSC</name>
<feature type="compositionally biased region" description="Low complexity" evidence="3">
    <location>
        <begin position="733"/>
        <end position="758"/>
    </location>
</feature>
<comment type="similarity">
    <text evidence="1">Belongs to the CLEC16A/gop-1 family.</text>
</comment>
<dbReference type="InterPro" id="IPR045820">
    <property type="entry name" value="CLEC16A/TT9_C"/>
</dbReference>
<dbReference type="GO" id="GO:0007034">
    <property type="term" value="P:vacuolar transport"/>
    <property type="evidence" value="ECO:0007669"/>
    <property type="project" value="TreeGrafter"/>
</dbReference>
<dbReference type="Proteomes" id="UP000616769">
    <property type="component" value="Unassembled WGS sequence"/>
</dbReference>
<feature type="region of interest" description="Disordered" evidence="3">
    <location>
        <begin position="1030"/>
        <end position="1058"/>
    </location>
</feature>
<feature type="region of interest" description="Disordered" evidence="3">
    <location>
        <begin position="727"/>
        <end position="758"/>
    </location>
</feature>
<organism evidence="6 7">
    <name type="scientific">Sarcoptes scabiei</name>
    <name type="common">Itch mite</name>
    <name type="synonym">Acarus scabiei</name>
    <dbReference type="NCBI Taxonomy" id="52283"/>
    <lineage>
        <taxon>Eukaryota</taxon>
        <taxon>Metazoa</taxon>
        <taxon>Ecdysozoa</taxon>
        <taxon>Arthropoda</taxon>
        <taxon>Chelicerata</taxon>
        <taxon>Arachnida</taxon>
        <taxon>Acari</taxon>
        <taxon>Acariformes</taxon>
        <taxon>Sarcoptiformes</taxon>
        <taxon>Astigmata</taxon>
        <taxon>Psoroptidia</taxon>
        <taxon>Sarcoptoidea</taxon>
        <taxon>Sarcoptidae</taxon>
        <taxon>Sarcoptinae</taxon>
        <taxon>Sarcoptes</taxon>
    </lineage>
</organism>